<dbReference type="EMBL" id="JAGMVS010000041">
    <property type="protein sequence ID" value="MCM2436910.1"/>
    <property type="molecule type" value="Genomic_DNA"/>
</dbReference>
<gene>
    <name evidence="2" type="ORF">KAK10_03060</name>
</gene>
<comment type="caution">
    <text evidence="2">The sequence shown here is derived from an EMBL/GenBank/DDBJ whole genome shotgun (WGS) entry which is preliminary data.</text>
</comment>
<protein>
    <submittedName>
        <fullName evidence="2">Uncharacterized protein</fullName>
    </submittedName>
</protein>
<evidence type="ECO:0000313" key="3">
    <source>
        <dbReference type="Proteomes" id="UP001057481"/>
    </source>
</evidence>
<keyword evidence="1" id="KW-0812">Transmembrane</keyword>
<organism evidence="2 3">
    <name type="scientific">Periweissella beninensis</name>
    <dbReference type="NCBI Taxonomy" id="504936"/>
    <lineage>
        <taxon>Bacteria</taxon>
        <taxon>Bacillati</taxon>
        <taxon>Bacillota</taxon>
        <taxon>Bacilli</taxon>
        <taxon>Lactobacillales</taxon>
        <taxon>Lactobacillaceae</taxon>
        <taxon>Periweissella</taxon>
    </lineage>
</organism>
<dbReference type="Proteomes" id="UP001057481">
    <property type="component" value="Unassembled WGS sequence"/>
</dbReference>
<keyword evidence="1" id="KW-0472">Membrane</keyword>
<sequence length="171" mass="19347">MRHKYITITSILLIVMGVVGVTALGVYETALNTTIKKANAEISKAKNLLNDGLIQYEQANSLKVEIQELNNVKATRNKEAITYETQTLAKLNKRIKKLDAQFDDNLNRLYDTVFKAKQLLKNKNVSKQNRQLLKKVLRTIPGRPIAADPTEVTKLVKELNELNQKITNTLT</sequence>
<feature type="transmembrane region" description="Helical" evidence="1">
    <location>
        <begin position="6"/>
        <end position="27"/>
    </location>
</feature>
<evidence type="ECO:0000313" key="2">
    <source>
        <dbReference type="EMBL" id="MCM2436910.1"/>
    </source>
</evidence>
<name>A0ABT0VH25_9LACO</name>
<dbReference type="RefSeq" id="WP_205144054.1">
    <property type="nucleotide sequence ID" value="NZ_JAFBDN010000018.1"/>
</dbReference>
<keyword evidence="1" id="KW-1133">Transmembrane helix</keyword>
<reference evidence="2" key="1">
    <citation type="submission" date="2021-04" db="EMBL/GenBank/DDBJ databases">
        <title>Taxonomic assessment of Weissella genus.</title>
        <authorList>
            <person name="Fanelli F."/>
            <person name="Chieffi D."/>
            <person name="Dell'Aquila A."/>
            <person name="Gyu-Sung C."/>
            <person name="Franz C.M.A.P."/>
            <person name="Fusco V."/>
        </authorList>
    </citation>
    <scope>NUCLEOTIDE SEQUENCE</scope>
    <source>
        <strain evidence="2">LMG 25373</strain>
    </source>
</reference>
<evidence type="ECO:0000256" key="1">
    <source>
        <dbReference type="SAM" id="Phobius"/>
    </source>
</evidence>
<keyword evidence="3" id="KW-1185">Reference proteome</keyword>
<accession>A0ABT0VH25</accession>
<proteinExistence type="predicted"/>